<dbReference type="InterPro" id="IPR027574">
    <property type="entry name" value="Thiaminase_II"/>
</dbReference>
<dbReference type="InterPro" id="IPR004305">
    <property type="entry name" value="Thiaminase-2/PQQC"/>
</dbReference>
<evidence type="ECO:0000256" key="1">
    <source>
        <dbReference type="RuleBase" id="RU363093"/>
    </source>
</evidence>
<dbReference type="InterPro" id="IPR050967">
    <property type="entry name" value="Thiamine_Salvage_TenA"/>
</dbReference>
<dbReference type="PANTHER" id="PTHR43198:SF2">
    <property type="entry name" value="SI:CH1073-67J19.1-RELATED"/>
    <property type="match status" value="1"/>
</dbReference>
<comment type="function">
    <text evidence="1">Catalyzes an amino-pyrimidine hydrolysis reaction at the C5' of the pyrimidine moiety of thiamine compounds, a reaction that is part of a thiamine salvage pathway.</text>
</comment>
<dbReference type="Proteomes" id="UP000319014">
    <property type="component" value="Unassembled WGS sequence"/>
</dbReference>
<dbReference type="AlphaFoldDB" id="A0A521FHI8"/>
<feature type="domain" description="Thiaminase-2/PQQC" evidence="2">
    <location>
        <begin position="12"/>
        <end position="218"/>
    </location>
</feature>
<comment type="catalytic activity">
    <reaction evidence="1">
        <text>4-amino-5-aminomethyl-2-methylpyrimidine + H2O = 4-amino-5-hydroxymethyl-2-methylpyrimidine + NH4(+)</text>
        <dbReference type="Rhea" id="RHEA:31799"/>
        <dbReference type="ChEBI" id="CHEBI:15377"/>
        <dbReference type="ChEBI" id="CHEBI:16892"/>
        <dbReference type="ChEBI" id="CHEBI:28938"/>
        <dbReference type="ChEBI" id="CHEBI:63416"/>
        <dbReference type="EC" id="3.5.99.2"/>
    </reaction>
</comment>
<dbReference type="Gene3D" id="1.20.910.10">
    <property type="entry name" value="Heme oxygenase-like"/>
    <property type="match status" value="1"/>
</dbReference>
<proteinExistence type="inferred from homology"/>
<organism evidence="3 4">
    <name type="scientific">Paracoccus laeviglucosivorans</name>
    <dbReference type="NCBI Taxonomy" id="1197861"/>
    <lineage>
        <taxon>Bacteria</taxon>
        <taxon>Pseudomonadati</taxon>
        <taxon>Pseudomonadota</taxon>
        <taxon>Alphaproteobacteria</taxon>
        <taxon>Rhodobacterales</taxon>
        <taxon>Paracoccaceae</taxon>
        <taxon>Paracoccus</taxon>
    </lineage>
</organism>
<evidence type="ECO:0000313" key="4">
    <source>
        <dbReference type="Proteomes" id="UP000319014"/>
    </source>
</evidence>
<sequence>MKYGRTFTLWRENARPDWDSYTRHSFVERLKDGSLPQSAFLNYLAQDYLFLKHFARAWALAVVKADDLDEMRACSATVATLLDHEMSLHVQTCAKAGISADALENAQEATTTIAYTRFVMDAGFSGSFLELLAALMPCVLGYGEIGLRLAREASHKTPYRAWIDTYSGAEYQTACAQAGALLDRAIAKRLGDDPEATPLWHMLSDRFGTATRLEADFWELGRP</sequence>
<reference evidence="3 4" key="1">
    <citation type="submission" date="2017-05" db="EMBL/GenBank/DDBJ databases">
        <authorList>
            <person name="Varghese N."/>
            <person name="Submissions S."/>
        </authorList>
    </citation>
    <scope>NUCLEOTIDE SEQUENCE [LARGE SCALE GENOMIC DNA]</scope>
    <source>
        <strain evidence="3 4">DSM 100094</strain>
    </source>
</reference>
<keyword evidence="1" id="KW-0784">Thiamine biosynthesis</keyword>
<accession>A0A521FHI8</accession>
<keyword evidence="1" id="KW-0378">Hydrolase</keyword>
<dbReference type="EMBL" id="FXTK01000023">
    <property type="protein sequence ID" value="SMO95688.1"/>
    <property type="molecule type" value="Genomic_DNA"/>
</dbReference>
<comment type="similarity">
    <text evidence="1">Belongs to the TenA family.</text>
</comment>
<dbReference type="EC" id="3.5.99.2" evidence="1"/>
<comment type="pathway">
    <text evidence="1">Cofactor biosynthesis; thiamine diphosphate biosynthesis.</text>
</comment>
<gene>
    <name evidence="3" type="ORF">SAMN06265221_12312</name>
</gene>
<dbReference type="Pfam" id="PF03070">
    <property type="entry name" value="TENA_THI-4"/>
    <property type="match status" value="1"/>
</dbReference>
<keyword evidence="4" id="KW-1185">Reference proteome</keyword>
<protein>
    <recommendedName>
        <fullName evidence="1">Aminopyrimidine aminohydrolase</fullName>
        <ecNumber evidence="1">3.5.99.2</ecNumber>
    </recommendedName>
</protein>
<dbReference type="GO" id="GO:0009229">
    <property type="term" value="P:thiamine diphosphate biosynthetic process"/>
    <property type="evidence" value="ECO:0007669"/>
    <property type="project" value="UniProtKB-UniPathway"/>
</dbReference>
<dbReference type="GO" id="GO:0050334">
    <property type="term" value="F:thiaminase activity"/>
    <property type="evidence" value="ECO:0007669"/>
    <property type="project" value="UniProtKB-EC"/>
</dbReference>
<dbReference type="NCBIfam" id="TIGR04306">
    <property type="entry name" value="salvage_TenA"/>
    <property type="match status" value="1"/>
</dbReference>
<dbReference type="UniPathway" id="UPA00060"/>
<dbReference type="PANTHER" id="PTHR43198">
    <property type="entry name" value="BIFUNCTIONAL TH2 PROTEIN"/>
    <property type="match status" value="1"/>
</dbReference>
<dbReference type="GO" id="GO:0005829">
    <property type="term" value="C:cytosol"/>
    <property type="evidence" value="ECO:0007669"/>
    <property type="project" value="TreeGrafter"/>
</dbReference>
<comment type="catalytic activity">
    <reaction evidence="1">
        <text>thiamine + H2O = 5-(2-hydroxyethyl)-4-methylthiazole + 4-amino-5-hydroxymethyl-2-methylpyrimidine + H(+)</text>
        <dbReference type="Rhea" id="RHEA:17509"/>
        <dbReference type="ChEBI" id="CHEBI:15377"/>
        <dbReference type="ChEBI" id="CHEBI:15378"/>
        <dbReference type="ChEBI" id="CHEBI:16892"/>
        <dbReference type="ChEBI" id="CHEBI:17957"/>
        <dbReference type="ChEBI" id="CHEBI:18385"/>
        <dbReference type="EC" id="3.5.99.2"/>
    </reaction>
</comment>
<dbReference type="GO" id="GO:0009228">
    <property type="term" value="P:thiamine biosynthetic process"/>
    <property type="evidence" value="ECO:0007669"/>
    <property type="project" value="UniProtKB-KW"/>
</dbReference>
<dbReference type="OrthoDB" id="34166at2"/>
<dbReference type="RefSeq" id="WP_142664582.1">
    <property type="nucleotide sequence ID" value="NZ_FXTK01000023.1"/>
</dbReference>
<name>A0A521FHI8_9RHOB</name>
<evidence type="ECO:0000313" key="3">
    <source>
        <dbReference type="EMBL" id="SMO95688.1"/>
    </source>
</evidence>
<dbReference type="SUPFAM" id="SSF48613">
    <property type="entry name" value="Heme oxygenase-like"/>
    <property type="match status" value="1"/>
</dbReference>
<dbReference type="InterPro" id="IPR016084">
    <property type="entry name" value="Haem_Oase-like_multi-hlx"/>
</dbReference>
<dbReference type="CDD" id="cd19367">
    <property type="entry name" value="TenA_C_ScTHI20-like"/>
    <property type="match status" value="1"/>
</dbReference>
<evidence type="ECO:0000259" key="2">
    <source>
        <dbReference type="Pfam" id="PF03070"/>
    </source>
</evidence>